<evidence type="ECO:0000256" key="1">
    <source>
        <dbReference type="SAM" id="SignalP"/>
    </source>
</evidence>
<name>A0ABS2FBY7_9CLOT</name>
<proteinExistence type="predicted"/>
<dbReference type="RefSeq" id="WP_204571765.1">
    <property type="nucleotide sequence ID" value="NZ_JACJLL010000005.1"/>
</dbReference>
<feature type="signal peptide" evidence="1">
    <location>
        <begin position="1"/>
        <end position="25"/>
    </location>
</feature>
<comment type="caution">
    <text evidence="2">The sequence shown here is derived from an EMBL/GenBank/DDBJ whole genome shotgun (WGS) entry which is preliminary data.</text>
</comment>
<sequence>MKKYKKIISLVLGSAFILGSGAIMANAQEKTDKLNIDTNKLGYTKVSDDNQNYFGTEEDFYNEMYNYCHGNNKSNSNYRNNMMQNNMMRNNYGTSLNEDSNEAVQNF</sequence>
<protein>
    <submittedName>
        <fullName evidence="2">Uncharacterized protein</fullName>
    </submittedName>
</protein>
<gene>
    <name evidence="2" type="ORF">H6A19_01640</name>
</gene>
<accession>A0ABS2FBY7</accession>
<evidence type="ECO:0000313" key="2">
    <source>
        <dbReference type="EMBL" id="MBM6818050.1"/>
    </source>
</evidence>
<dbReference type="EMBL" id="JACJLL010000005">
    <property type="protein sequence ID" value="MBM6818050.1"/>
    <property type="molecule type" value="Genomic_DNA"/>
</dbReference>
<organism evidence="2 3">
    <name type="scientific">Clostridium saudiense</name>
    <dbReference type="NCBI Taxonomy" id="1414720"/>
    <lineage>
        <taxon>Bacteria</taxon>
        <taxon>Bacillati</taxon>
        <taxon>Bacillota</taxon>
        <taxon>Clostridia</taxon>
        <taxon>Eubacteriales</taxon>
        <taxon>Clostridiaceae</taxon>
        <taxon>Clostridium</taxon>
    </lineage>
</organism>
<feature type="chain" id="PRO_5046975569" evidence="1">
    <location>
        <begin position="26"/>
        <end position="107"/>
    </location>
</feature>
<reference evidence="2 3" key="1">
    <citation type="journal article" date="2021" name="Sci. Rep.">
        <title>The distribution of antibiotic resistance genes in chicken gut microbiota commensals.</title>
        <authorList>
            <person name="Juricova H."/>
            <person name="Matiasovicova J."/>
            <person name="Kubasova T."/>
            <person name="Cejkova D."/>
            <person name="Rychlik I."/>
        </authorList>
    </citation>
    <scope>NUCLEOTIDE SEQUENCE [LARGE SCALE GENOMIC DNA]</scope>
    <source>
        <strain evidence="2 3">An435</strain>
    </source>
</reference>
<dbReference type="Proteomes" id="UP000767334">
    <property type="component" value="Unassembled WGS sequence"/>
</dbReference>
<keyword evidence="1" id="KW-0732">Signal</keyword>
<evidence type="ECO:0000313" key="3">
    <source>
        <dbReference type="Proteomes" id="UP000767334"/>
    </source>
</evidence>
<keyword evidence="3" id="KW-1185">Reference proteome</keyword>